<feature type="transmembrane region" description="Helical" evidence="1">
    <location>
        <begin position="182"/>
        <end position="206"/>
    </location>
</feature>
<keyword evidence="1" id="KW-0472">Membrane</keyword>
<evidence type="ECO:0000256" key="1">
    <source>
        <dbReference type="SAM" id="Phobius"/>
    </source>
</evidence>
<dbReference type="EMBL" id="JAUEIF010000006">
    <property type="protein sequence ID" value="MDN0025444.1"/>
    <property type="molecule type" value="Genomic_DNA"/>
</dbReference>
<keyword evidence="1" id="KW-0812">Transmembrane</keyword>
<dbReference type="RefSeq" id="WP_289825057.1">
    <property type="nucleotide sequence ID" value="NZ_JAUEIE010000004.1"/>
</dbReference>
<evidence type="ECO:0000313" key="4">
    <source>
        <dbReference type="Proteomes" id="UP001167831"/>
    </source>
</evidence>
<keyword evidence="4" id="KW-1185">Reference proteome</keyword>
<dbReference type="AlphaFoldDB" id="A0AAW7JHX8"/>
<evidence type="ECO:0000313" key="2">
    <source>
        <dbReference type="EMBL" id="MDN0022559.1"/>
    </source>
</evidence>
<feature type="transmembrane region" description="Helical" evidence="1">
    <location>
        <begin position="226"/>
        <end position="246"/>
    </location>
</feature>
<evidence type="ECO:0000313" key="3">
    <source>
        <dbReference type="EMBL" id="MDN0025444.1"/>
    </source>
</evidence>
<feature type="transmembrane region" description="Helical" evidence="1">
    <location>
        <begin position="258"/>
        <end position="276"/>
    </location>
</feature>
<dbReference type="Proteomes" id="UP001168478">
    <property type="component" value="Unassembled WGS sequence"/>
</dbReference>
<dbReference type="Proteomes" id="UP001167831">
    <property type="component" value="Unassembled WGS sequence"/>
</dbReference>
<gene>
    <name evidence="2" type="ORF">QVN81_05900</name>
    <name evidence="3" type="ORF">QVN84_07925</name>
</gene>
<reference evidence="3" key="1">
    <citation type="submission" date="2023-06" db="EMBL/GenBank/DDBJ databases">
        <authorList>
            <person name="Zeman M."/>
            <person name="Kubasova T."/>
            <person name="Jahodarova E."/>
            <person name="Nykrynova M."/>
            <person name="Rychlik I."/>
        </authorList>
    </citation>
    <scope>NUCLEOTIDE SEQUENCE</scope>
    <source>
        <strain evidence="3">ET15</strain>
        <strain evidence="2">ET37</strain>
    </source>
</reference>
<keyword evidence="1" id="KW-1133">Transmembrane helix</keyword>
<feature type="transmembrane region" description="Helical" evidence="1">
    <location>
        <begin position="148"/>
        <end position="170"/>
    </location>
</feature>
<sequence>MPRNKITVITVFLSFLLMGGCYHSRTKFKNAKDNVAYNERQLDSISFLKTHHYARNYNFVVKADSIVLCRQMPYVSSPVGNDTIVIRKHDNIVVVDTRTSDDRTDSVWIQVARDQFTFGWIQENRLLSGVVPDDPISQFISMFSDTHLLIFLIIISIIGASYVFHLIFKINAKVVHFNDIPSFYPTLLALSVAFAAMFYSSIQMFATDMWRHFYFHPSLNPFVQPPALSVFLCTVWFIIIVTLAAIDEIFHKLPFGEATHYLGGLIGICAINYILFSIATLYYIGYLLFLAYVIFALYRYFRHSSRYYICGNCGAGLHKKGKCPYCGTVNE</sequence>
<accession>A0AAW7JHX8</accession>
<reference evidence="3" key="2">
    <citation type="submission" date="2023-08" db="EMBL/GenBank/DDBJ databases">
        <title>Identification and characterization of horizontal gene transfer across gut microbiota members of farm animals based on homology search.</title>
        <authorList>
            <person name="Schwarzerova J."/>
            <person name="Nykrynova M."/>
            <person name="Jureckova K."/>
            <person name="Cejkova D."/>
            <person name="Rychlik I."/>
        </authorList>
    </citation>
    <scope>NUCLEOTIDE SEQUENCE</scope>
    <source>
        <strain evidence="3">ET15</strain>
        <strain evidence="2">ET37</strain>
    </source>
</reference>
<name>A0AAW7JHX8_9BACT</name>
<dbReference type="EMBL" id="JAUEIE010000004">
    <property type="protein sequence ID" value="MDN0022559.1"/>
    <property type="molecule type" value="Genomic_DNA"/>
</dbReference>
<organism evidence="3 5">
    <name type="scientific">Leyella lascolaii</name>
    <dbReference type="NCBI Taxonomy" id="1776379"/>
    <lineage>
        <taxon>Bacteria</taxon>
        <taxon>Pseudomonadati</taxon>
        <taxon>Bacteroidota</taxon>
        <taxon>Bacteroidia</taxon>
        <taxon>Bacteroidales</taxon>
        <taxon>Prevotellaceae</taxon>
        <taxon>Leyella</taxon>
    </lineage>
</organism>
<evidence type="ECO:0000313" key="5">
    <source>
        <dbReference type="Proteomes" id="UP001168478"/>
    </source>
</evidence>
<protein>
    <submittedName>
        <fullName evidence="3">Zinc ribbon domain-containing protein</fullName>
    </submittedName>
</protein>
<feature type="transmembrane region" description="Helical" evidence="1">
    <location>
        <begin position="282"/>
        <end position="301"/>
    </location>
</feature>
<comment type="caution">
    <text evidence="3">The sequence shown here is derived from an EMBL/GenBank/DDBJ whole genome shotgun (WGS) entry which is preliminary data.</text>
</comment>
<proteinExistence type="predicted"/>
<dbReference type="PROSITE" id="PS51257">
    <property type="entry name" value="PROKAR_LIPOPROTEIN"/>
    <property type="match status" value="1"/>
</dbReference>